<feature type="transmembrane region" description="Helical" evidence="1">
    <location>
        <begin position="20"/>
        <end position="40"/>
    </location>
</feature>
<keyword evidence="1" id="KW-0472">Membrane</keyword>
<dbReference type="AlphaFoldDB" id="A0A1Q9JJQ8"/>
<feature type="transmembrane region" description="Helical" evidence="1">
    <location>
        <begin position="46"/>
        <end position="66"/>
    </location>
</feature>
<dbReference type="Proteomes" id="UP000187404">
    <property type="component" value="Unassembled WGS sequence"/>
</dbReference>
<keyword evidence="3" id="KW-1185">Reference proteome</keyword>
<sequence length="138" mass="15648">MKFLTKKWNIPPGKERTATVATLAALVVAPALWVLSNWILSDDWFSAAWTMIPIFLAMQYVFIGFCKCTTPLTFRAHMIVRWVVCVALCGKVITSIVLILTQGFKPGLLVYEVILALVGIQFLRNGYYKPDDEIYNEE</sequence>
<keyword evidence="1" id="KW-0812">Transmembrane</keyword>
<name>A0A1Q9JJQ8_9FIRM</name>
<evidence type="ECO:0000313" key="3">
    <source>
        <dbReference type="Proteomes" id="UP000187404"/>
    </source>
</evidence>
<dbReference type="EMBL" id="MJIE01000001">
    <property type="protein sequence ID" value="OLR56394.1"/>
    <property type="molecule type" value="Genomic_DNA"/>
</dbReference>
<keyword evidence="1" id="KW-1133">Transmembrane helix</keyword>
<reference evidence="2 3" key="1">
    <citation type="journal article" date="2016" name="Appl. Environ. Microbiol.">
        <title>Function and Phylogeny of Bacterial Butyryl Coenzyme A:Acetate Transferases and Their Diversity in the Proximal Colon of Swine.</title>
        <authorList>
            <person name="Trachsel J."/>
            <person name="Bayles D.O."/>
            <person name="Looft T."/>
            <person name="Levine U.Y."/>
            <person name="Allen H.K."/>
        </authorList>
    </citation>
    <scope>NUCLEOTIDE SEQUENCE [LARGE SCALE GENOMIC DNA]</scope>
    <source>
        <strain evidence="2 3">68-3-10</strain>
    </source>
</reference>
<gene>
    <name evidence="2" type="ORF">BHK98_10120</name>
</gene>
<organism evidence="2 3">
    <name type="scientific">Hornefia porci</name>
    <dbReference type="NCBI Taxonomy" id="2652292"/>
    <lineage>
        <taxon>Bacteria</taxon>
        <taxon>Bacillati</taxon>
        <taxon>Bacillota</taxon>
        <taxon>Clostridia</taxon>
        <taxon>Peptostreptococcales</taxon>
        <taxon>Anaerovoracaceae</taxon>
        <taxon>Hornefia</taxon>
    </lineage>
</organism>
<feature type="transmembrane region" description="Helical" evidence="1">
    <location>
        <begin position="78"/>
        <end position="100"/>
    </location>
</feature>
<accession>A0A1Q9JJQ8</accession>
<protein>
    <submittedName>
        <fullName evidence="2">Uncharacterized protein</fullName>
    </submittedName>
</protein>
<dbReference type="STRING" id="1261640.BHK98_10120"/>
<evidence type="ECO:0000256" key="1">
    <source>
        <dbReference type="SAM" id="Phobius"/>
    </source>
</evidence>
<feature type="transmembrane region" description="Helical" evidence="1">
    <location>
        <begin position="106"/>
        <end position="123"/>
    </location>
</feature>
<dbReference type="RefSeq" id="WP_075713978.1">
    <property type="nucleotide sequence ID" value="NZ_MJIE01000001.1"/>
</dbReference>
<proteinExistence type="predicted"/>
<evidence type="ECO:0000313" key="2">
    <source>
        <dbReference type="EMBL" id="OLR56394.1"/>
    </source>
</evidence>
<comment type="caution">
    <text evidence="2">The sequence shown here is derived from an EMBL/GenBank/DDBJ whole genome shotgun (WGS) entry which is preliminary data.</text>
</comment>